<feature type="transmembrane region" description="Helical" evidence="6">
    <location>
        <begin position="588"/>
        <end position="611"/>
    </location>
</feature>
<proteinExistence type="predicted"/>
<dbReference type="InterPro" id="IPR004869">
    <property type="entry name" value="MMPL_dom"/>
</dbReference>
<dbReference type="SMART" id="SM00100">
    <property type="entry name" value="cNMP"/>
    <property type="match status" value="1"/>
</dbReference>
<dbReference type="CDD" id="cd00038">
    <property type="entry name" value="CAP_ED"/>
    <property type="match status" value="1"/>
</dbReference>
<keyword evidence="5 6" id="KW-0472">Membrane</keyword>
<dbReference type="PROSITE" id="PS50156">
    <property type="entry name" value="SSD"/>
    <property type="match status" value="2"/>
</dbReference>
<dbReference type="InterPro" id="IPR014710">
    <property type="entry name" value="RmlC-like_jellyroll"/>
</dbReference>
<dbReference type="InterPro" id="IPR050545">
    <property type="entry name" value="Mycobact_MmpL"/>
</dbReference>
<dbReference type="Proteomes" id="UP001251857">
    <property type="component" value="Unassembled WGS sequence"/>
</dbReference>
<feature type="transmembrane region" description="Helical" evidence="6">
    <location>
        <begin position="718"/>
        <end position="736"/>
    </location>
</feature>
<feature type="transmembrane region" description="Helical" evidence="6">
    <location>
        <begin position="618"/>
        <end position="640"/>
    </location>
</feature>
<evidence type="ECO:0000259" key="7">
    <source>
        <dbReference type="PROSITE" id="PS50042"/>
    </source>
</evidence>
<dbReference type="SUPFAM" id="SSF51206">
    <property type="entry name" value="cAMP-binding domain-like"/>
    <property type="match status" value="1"/>
</dbReference>
<evidence type="ECO:0000256" key="5">
    <source>
        <dbReference type="ARBA" id="ARBA00023136"/>
    </source>
</evidence>
<evidence type="ECO:0000313" key="9">
    <source>
        <dbReference type="EMBL" id="MDT0634906.1"/>
    </source>
</evidence>
<feature type="transmembrane region" description="Helical" evidence="6">
    <location>
        <begin position="338"/>
        <end position="357"/>
    </location>
</feature>
<dbReference type="PANTHER" id="PTHR33406">
    <property type="entry name" value="MEMBRANE PROTEIN MJ1562-RELATED"/>
    <property type="match status" value="1"/>
</dbReference>
<dbReference type="EMBL" id="JAVRIB010000007">
    <property type="protein sequence ID" value="MDT0634906.1"/>
    <property type="molecule type" value="Genomic_DNA"/>
</dbReference>
<dbReference type="RefSeq" id="WP_311652732.1">
    <property type="nucleotide sequence ID" value="NZ_JAVRIB010000007.1"/>
</dbReference>
<comment type="caution">
    <text evidence="9">The sequence shown here is derived from an EMBL/GenBank/DDBJ whole genome shotgun (WGS) entry which is preliminary data.</text>
</comment>
<dbReference type="InterPro" id="IPR000731">
    <property type="entry name" value="SSD"/>
</dbReference>
<dbReference type="Gene3D" id="2.60.120.10">
    <property type="entry name" value="Jelly Rolls"/>
    <property type="match status" value="1"/>
</dbReference>
<keyword evidence="4 6" id="KW-1133">Transmembrane helix</keyword>
<feature type="domain" description="Cyclic nucleotide-binding" evidence="7">
    <location>
        <begin position="767"/>
        <end position="867"/>
    </location>
</feature>
<dbReference type="InterPro" id="IPR018490">
    <property type="entry name" value="cNMP-bd_dom_sf"/>
</dbReference>
<feature type="domain" description="SSD" evidence="8">
    <location>
        <begin position="612"/>
        <end position="743"/>
    </location>
</feature>
<reference evidence="9 10" key="1">
    <citation type="submission" date="2023-09" db="EMBL/GenBank/DDBJ databases">
        <authorList>
            <person name="Rey-Velasco X."/>
        </authorList>
    </citation>
    <scope>NUCLEOTIDE SEQUENCE [LARGE SCALE GENOMIC DNA]</scope>
    <source>
        <strain evidence="9 10">W335</strain>
    </source>
</reference>
<feature type="transmembrane region" description="Helical" evidence="6">
    <location>
        <begin position="216"/>
        <end position="235"/>
    </location>
</feature>
<feature type="transmembrane region" description="Helical" evidence="6">
    <location>
        <begin position="268"/>
        <end position="293"/>
    </location>
</feature>
<feature type="domain" description="SSD" evidence="8">
    <location>
        <begin position="245"/>
        <end position="363"/>
    </location>
</feature>
<organism evidence="9 10">
    <name type="scientific">Spectribacter hydrogenoxidans</name>
    <dbReference type="NCBI Taxonomy" id="3075608"/>
    <lineage>
        <taxon>Bacteria</taxon>
        <taxon>Pseudomonadati</taxon>
        <taxon>Pseudomonadota</taxon>
        <taxon>Gammaproteobacteria</taxon>
        <taxon>Salinisphaerales</taxon>
        <taxon>Salinisphaeraceae</taxon>
        <taxon>Spectribacter</taxon>
    </lineage>
</organism>
<keyword evidence="10" id="KW-1185">Reference proteome</keyword>
<dbReference type="InterPro" id="IPR018488">
    <property type="entry name" value="cNMP-bd_CS"/>
</dbReference>
<keyword evidence="3 6" id="KW-0812">Transmembrane</keyword>
<accession>A0ABU3C013</accession>
<dbReference type="Pfam" id="PF00027">
    <property type="entry name" value="cNMP_binding"/>
    <property type="match status" value="1"/>
</dbReference>
<dbReference type="PROSITE" id="PS00888">
    <property type="entry name" value="CNMP_BINDING_1"/>
    <property type="match status" value="1"/>
</dbReference>
<feature type="transmembrane region" description="Helical" evidence="6">
    <location>
        <begin position="685"/>
        <end position="706"/>
    </location>
</feature>
<comment type="subcellular location">
    <subcellularLocation>
        <location evidence="1">Cell membrane</location>
        <topology evidence="1">Multi-pass membrane protein</topology>
    </subcellularLocation>
</comment>
<dbReference type="Pfam" id="PF03176">
    <property type="entry name" value="MMPL"/>
    <property type="match status" value="2"/>
</dbReference>
<evidence type="ECO:0000259" key="8">
    <source>
        <dbReference type="PROSITE" id="PS50156"/>
    </source>
</evidence>
<dbReference type="InterPro" id="IPR000595">
    <property type="entry name" value="cNMP-bd_dom"/>
</dbReference>
<feature type="transmembrane region" description="Helical" evidence="6">
    <location>
        <begin position="242"/>
        <end position="262"/>
    </location>
</feature>
<dbReference type="PROSITE" id="PS50042">
    <property type="entry name" value="CNMP_BINDING_3"/>
    <property type="match status" value="1"/>
</dbReference>
<gene>
    <name evidence="9" type="ORF">RM532_08025</name>
</gene>
<feature type="transmembrane region" description="Helical" evidence="6">
    <location>
        <begin position="646"/>
        <end position="665"/>
    </location>
</feature>
<name>A0ABU3C013_9GAMM</name>
<dbReference type="Gene3D" id="1.20.1640.10">
    <property type="entry name" value="Multidrug efflux transporter AcrB transmembrane domain"/>
    <property type="match status" value="2"/>
</dbReference>
<evidence type="ECO:0000256" key="6">
    <source>
        <dbReference type="SAM" id="Phobius"/>
    </source>
</evidence>
<sequence length="898" mass="94970">MIATLSARISRHAGWVVAAVVAITALAAASLVDWPERRFAIDIDPAIGTLLPAGDEAQAYLARVERIFGQSESVVVAIYPDDVFAPATLTALATLDDTLAALPYVQSVTSLASAPLMRADGDTLDLGAASPGDSEALRAAARANPLIANTLLGADGQATALMVALADDYEAAPGAAAAVAGIRSAVADAFGDSAGVRLTGPPAIKAATVEALTRELMRLVPGILLLVALFLLVAFRSARGVLLPLTTIGIALIWVLAVMSLTGRTLNLITAIVPPVVITVGLAYTLHLLSAYYRVRRADDPASAALADVAMPLLLTGATTGAGFLALMLSPLAAIREFAWLSALGVGFSVLLSLTFLPAMLRLFACHNIGAPPGARLVRFGSRWLAAFNVRYRRQILVAGGLLMLVGLVGASGIRVGTDYVNGFGESAPVRQDFARISQDFGGATPLSVVLTAPAQGSFARPDLLAAVAELQQWLADQPEIGSVTSLVDYVRTLNRALNEGDEAAHVIPDNATATRQLLLFGGGDTLENLADTGLRHTQLQVRATVSDSGAIGALVERIRERLTSMPEPLSGRVTGTPVLLSSAVDDIASGQIVTIGAALLVVFLLLSALFTSFSTGALALTPNLLPVLLYFGALGFSGVTLNPTTSLIACIVLGIAVDDTLYYLARFNNDARRFASESRATVGALRAVLRPVTYTSLALIAGFLMLTTSGLQNQVQFGALAAFTIGVAWLTDVTFTPALASGVKIVTLWDVLRLDLGRAPQESIPLFADLKLRQARIFALLSEIQRSPAGERVIAEGDEAGDIFVVIDGELRVWVEREDQQVELQRLRRGAVLGEVGHFAKRRTANVDAITDVRLLRFDADDLEQLRRRYPRTAALVFRNLNRIQAQRLAEATRRIA</sequence>
<dbReference type="SUPFAM" id="SSF82866">
    <property type="entry name" value="Multidrug efflux transporter AcrB transmembrane domain"/>
    <property type="match status" value="2"/>
</dbReference>
<protein>
    <submittedName>
        <fullName evidence="9">MMPL family transporter</fullName>
    </submittedName>
</protein>
<evidence type="ECO:0000256" key="4">
    <source>
        <dbReference type="ARBA" id="ARBA00022989"/>
    </source>
</evidence>
<feature type="transmembrane region" description="Helical" evidence="6">
    <location>
        <begin position="305"/>
        <end position="326"/>
    </location>
</feature>
<evidence type="ECO:0000313" key="10">
    <source>
        <dbReference type="Proteomes" id="UP001251857"/>
    </source>
</evidence>
<feature type="transmembrane region" description="Helical" evidence="6">
    <location>
        <begin position="396"/>
        <end position="414"/>
    </location>
</feature>
<evidence type="ECO:0000256" key="3">
    <source>
        <dbReference type="ARBA" id="ARBA00022692"/>
    </source>
</evidence>
<evidence type="ECO:0000256" key="1">
    <source>
        <dbReference type="ARBA" id="ARBA00004651"/>
    </source>
</evidence>
<dbReference type="PANTHER" id="PTHR33406:SF13">
    <property type="entry name" value="MEMBRANE PROTEIN YDFJ"/>
    <property type="match status" value="1"/>
</dbReference>
<evidence type="ECO:0000256" key="2">
    <source>
        <dbReference type="ARBA" id="ARBA00022475"/>
    </source>
</evidence>
<keyword evidence="2" id="KW-1003">Cell membrane</keyword>